<organism evidence="8 9">
    <name type="scientific">Petromyzon marinus</name>
    <name type="common">Sea lamprey</name>
    <dbReference type="NCBI Taxonomy" id="7757"/>
    <lineage>
        <taxon>Eukaryota</taxon>
        <taxon>Metazoa</taxon>
        <taxon>Chordata</taxon>
        <taxon>Craniata</taxon>
        <taxon>Vertebrata</taxon>
        <taxon>Cyclostomata</taxon>
        <taxon>Hyperoartia</taxon>
        <taxon>Petromyzontiformes</taxon>
        <taxon>Petromyzontidae</taxon>
        <taxon>Petromyzon</taxon>
    </lineage>
</organism>
<accession>A0AAJ7UIM1</accession>
<dbReference type="CTD" id="113419"/>
<evidence type="ECO:0000313" key="9">
    <source>
        <dbReference type="RefSeq" id="XP_032835920.1"/>
    </source>
</evidence>
<dbReference type="GO" id="GO:0030134">
    <property type="term" value="C:COPII-coated ER to Golgi transport vesicle"/>
    <property type="evidence" value="ECO:0007669"/>
    <property type="project" value="TreeGrafter"/>
</dbReference>
<keyword evidence="4 7" id="KW-0812">Transmembrane</keyword>
<dbReference type="AlphaFoldDB" id="A0AAJ7UIM1"/>
<evidence type="ECO:0000256" key="3">
    <source>
        <dbReference type="ARBA" id="ARBA00017877"/>
    </source>
</evidence>
<dbReference type="Proteomes" id="UP001318040">
    <property type="component" value="Chromosome 83"/>
</dbReference>
<feature type="transmembrane region" description="Helical" evidence="7">
    <location>
        <begin position="6"/>
        <end position="31"/>
    </location>
</feature>
<comment type="subcellular location">
    <subcellularLocation>
        <location evidence="1">Membrane</location>
        <topology evidence="1">Multi-pass membrane protein</topology>
    </subcellularLocation>
</comment>
<dbReference type="KEGG" id="pmrn:116957711"/>
<proteinExistence type="inferred from homology"/>
<dbReference type="GO" id="GO:0000139">
    <property type="term" value="C:Golgi membrane"/>
    <property type="evidence" value="ECO:0007669"/>
    <property type="project" value="TreeGrafter"/>
</dbReference>
<evidence type="ECO:0000256" key="7">
    <source>
        <dbReference type="SAM" id="Phobius"/>
    </source>
</evidence>
<keyword evidence="6 7" id="KW-0472">Membrane</keyword>
<dbReference type="GO" id="GO:0005789">
    <property type="term" value="C:endoplasmic reticulum membrane"/>
    <property type="evidence" value="ECO:0007669"/>
    <property type="project" value="TreeGrafter"/>
</dbReference>
<dbReference type="RefSeq" id="XP_032835920.1">
    <property type="nucleotide sequence ID" value="XM_032980029.1"/>
</dbReference>
<sequence length="198" mass="22491">MWFIYLLSWLSILLQISFVTLAIAAGLYYLAELIEEYTVVTSKIIKYMIWLSTCVYVGLLIFESFPLILVSLGLFSSVVHLGLLRTFPYIQLTSPNFVLTCLLVAVNHYVGFQHFAEQHYPFTEVLAYFTLCLWLVPFAFFVSLSAGDNVLPCTIAQSENDVVSNYFTKGKKSRRSGILTLFGVLKESVLPPARQKIY</sequence>
<dbReference type="GO" id="GO:0006888">
    <property type="term" value="P:endoplasmic reticulum to Golgi vesicle-mediated transport"/>
    <property type="evidence" value="ECO:0007669"/>
    <property type="project" value="InterPro"/>
</dbReference>
<dbReference type="GeneID" id="116957711"/>
<evidence type="ECO:0000256" key="2">
    <source>
        <dbReference type="ARBA" id="ARBA00008096"/>
    </source>
</evidence>
<reference evidence="9" key="1">
    <citation type="submission" date="2025-08" db="UniProtKB">
        <authorList>
            <consortium name="RefSeq"/>
        </authorList>
    </citation>
    <scope>IDENTIFICATION</scope>
    <source>
        <tissue evidence="9">Sperm</tissue>
    </source>
</reference>
<evidence type="ECO:0000256" key="1">
    <source>
        <dbReference type="ARBA" id="ARBA00004141"/>
    </source>
</evidence>
<dbReference type="Pfam" id="PF04148">
    <property type="entry name" value="Erv26"/>
    <property type="match status" value="1"/>
</dbReference>
<evidence type="ECO:0000256" key="4">
    <source>
        <dbReference type="ARBA" id="ARBA00022692"/>
    </source>
</evidence>
<dbReference type="InterPro" id="IPR007277">
    <property type="entry name" value="Svp26/Tex261"/>
</dbReference>
<dbReference type="GO" id="GO:0097020">
    <property type="term" value="F:COPII receptor activity"/>
    <property type="evidence" value="ECO:0007669"/>
    <property type="project" value="InterPro"/>
</dbReference>
<evidence type="ECO:0000313" key="8">
    <source>
        <dbReference type="Proteomes" id="UP001318040"/>
    </source>
</evidence>
<feature type="transmembrane region" description="Helical" evidence="7">
    <location>
        <begin position="96"/>
        <end position="113"/>
    </location>
</feature>
<keyword evidence="8" id="KW-1185">Reference proteome</keyword>
<feature type="transmembrane region" description="Helical" evidence="7">
    <location>
        <begin position="43"/>
        <end position="61"/>
    </location>
</feature>
<dbReference type="PANTHER" id="PTHR13144:SF0">
    <property type="entry name" value="PROTEIN TEX261"/>
    <property type="match status" value="1"/>
</dbReference>
<dbReference type="PANTHER" id="PTHR13144">
    <property type="entry name" value="TEX261 PROTEIN"/>
    <property type="match status" value="1"/>
</dbReference>
<name>A0AAJ7UIM1_PETMA</name>
<comment type="similarity">
    <text evidence="2">Belongs to the SVP26 family.</text>
</comment>
<keyword evidence="5 7" id="KW-1133">Transmembrane helix</keyword>
<protein>
    <recommendedName>
        <fullName evidence="3">Protein TEX261</fullName>
    </recommendedName>
</protein>
<evidence type="ECO:0000256" key="6">
    <source>
        <dbReference type="ARBA" id="ARBA00023136"/>
    </source>
</evidence>
<gene>
    <name evidence="9" type="primary">TEX261</name>
</gene>
<feature type="transmembrane region" description="Helical" evidence="7">
    <location>
        <begin position="125"/>
        <end position="144"/>
    </location>
</feature>
<evidence type="ECO:0000256" key="5">
    <source>
        <dbReference type="ARBA" id="ARBA00022989"/>
    </source>
</evidence>